<dbReference type="Gene3D" id="2.30.110.10">
    <property type="entry name" value="Electron Transport, Fmn-binding Protein, Chain A"/>
    <property type="match status" value="1"/>
</dbReference>
<dbReference type="Gene3D" id="3.30.450.40">
    <property type="match status" value="1"/>
</dbReference>
<dbReference type="PANTHER" id="PTHR30466:SF11">
    <property type="entry name" value="FLAVIN-DEPENDENT MONOOXYGENASE, REDUCTASE SUBUNIT HSAB"/>
    <property type="match status" value="1"/>
</dbReference>
<dbReference type="AlphaFoldDB" id="A0A1L1P9Y4"/>
<dbReference type="InterPro" id="IPR050268">
    <property type="entry name" value="NADH-dep_flavin_reductase"/>
</dbReference>
<dbReference type="RefSeq" id="WP_009519218.1">
    <property type="nucleotide sequence ID" value="NZ_CCAE010000005.1"/>
</dbReference>
<evidence type="ECO:0000313" key="4">
    <source>
        <dbReference type="EMBL" id="CDN86688.1"/>
    </source>
</evidence>
<protein>
    <submittedName>
        <fullName evidence="4">Flavin reductase-like protein</fullName>
    </submittedName>
</protein>
<proteinExistence type="inferred from homology"/>
<dbReference type="PROSITE" id="PS51078">
    <property type="entry name" value="ICLR_ED"/>
    <property type="match status" value="1"/>
</dbReference>
<dbReference type="InterPro" id="IPR002563">
    <property type="entry name" value="Flavin_Rdtase-like_dom"/>
</dbReference>
<evidence type="ECO:0000313" key="5">
    <source>
        <dbReference type="Proteomes" id="UP000028878"/>
    </source>
</evidence>
<dbReference type="InterPro" id="IPR014757">
    <property type="entry name" value="Tscrpt_reg_IclR_C"/>
</dbReference>
<evidence type="ECO:0000256" key="1">
    <source>
        <dbReference type="ARBA" id="ARBA00008898"/>
    </source>
</evidence>
<dbReference type="SMART" id="SM00903">
    <property type="entry name" value="Flavin_Reduct"/>
    <property type="match status" value="1"/>
</dbReference>
<feature type="domain" description="IclR-ED" evidence="3">
    <location>
        <begin position="165"/>
        <end position="353"/>
    </location>
</feature>
<dbReference type="Pfam" id="PF01614">
    <property type="entry name" value="IclR_C"/>
    <property type="match status" value="1"/>
</dbReference>
<keyword evidence="2" id="KW-0560">Oxidoreductase</keyword>
<dbReference type="EMBL" id="CCAE010000005">
    <property type="protein sequence ID" value="CDN86688.1"/>
    <property type="molecule type" value="Genomic_DNA"/>
</dbReference>
<comment type="similarity">
    <text evidence="1">Belongs to the non-flavoprotein flavin reductase family.</text>
</comment>
<gene>
    <name evidence="4" type="ORF">BN948_01096</name>
</gene>
<evidence type="ECO:0000259" key="3">
    <source>
        <dbReference type="PROSITE" id="PS51078"/>
    </source>
</evidence>
<dbReference type="SUPFAM" id="SSF55781">
    <property type="entry name" value="GAF domain-like"/>
    <property type="match status" value="1"/>
</dbReference>
<dbReference type="GO" id="GO:0010181">
    <property type="term" value="F:FMN binding"/>
    <property type="evidence" value="ECO:0007669"/>
    <property type="project" value="InterPro"/>
</dbReference>
<dbReference type="InterPro" id="IPR012349">
    <property type="entry name" value="Split_barrel_FMN-bd"/>
</dbReference>
<dbReference type="SUPFAM" id="SSF50475">
    <property type="entry name" value="FMN-binding split barrel"/>
    <property type="match status" value="1"/>
</dbReference>
<accession>A0A1L1P9Y4</accession>
<dbReference type="InterPro" id="IPR029016">
    <property type="entry name" value="GAF-like_dom_sf"/>
</dbReference>
<organism evidence="4 5">
    <name type="scientific">Hydrogenophaga intermedia</name>
    <dbReference type="NCBI Taxonomy" id="65786"/>
    <lineage>
        <taxon>Bacteria</taxon>
        <taxon>Pseudomonadati</taxon>
        <taxon>Pseudomonadota</taxon>
        <taxon>Betaproteobacteria</taxon>
        <taxon>Burkholderiales</taxon>
        <taxon>Comamonadaceae</taxon>
        <taxon>Hydrogenophaga</taxon>
    </lineage>
</organism>
<reference evidence="5" key="1">
    <citation type="submission" date="2014-02" db="EMBL/GenBank/DDBJ databases">
        <authorList>
            <person name="Gan H."/>
        </authorList>
    </citation>
    <scope>NUCLEOTIDE SEQUENCE [LARGE SCALE GENOMIC DNA]</scope>
    <source>
        <strain evidence="5">S1</strain>
    </source>
</reference>
<name>A0A1L1P9Y4_HYDIT</name>
<dbReference type="Pfam" id="PF01613">
    <property type="entry name" value="Flavin_Reduct"/>
    <property type="match status" value="1"/>
</dbReference>
<dbReference type="GO" id="GO:0042602">
    <property type="term" value="F:riboflavin reductase (NADPH) activity"/>
    <property type="evidence" value="ECO:0007669"/>
    <property type="project" value="TreeGrafter"/>
</dbReference>
<evidence type="ECO:0000256" key="2">
    <source>
        <dbReference type="ARBA" id="ARBA00023002"/>
    </source>
</evidence>
<keyword evidence="5" id="KW-1185">Reference proteome</keyword>
<sequence length="367" mass="39084">MNFDSKQLRQVLGAFPTGVTVVTTIDAAGQAYGVTANSFSSVSLDPPLILWSQSNTSSSHAAFRDAERFVVNIMADDQVRVANQFARSGIDKFKDITTHAGLGGVPVIDGTAASLECLKVAAYPGGDHTIFIGLIERFKRSDRGSLAFAQGKYMVTFAHDLGGTVGVDNGVCNLASIEAVRLGSAALAQVCEEIGQRTLGLAVWGSHGPTMVRWEPSKNPVSPYLQTGVVVSLTQSATGLAFATFSDSPEVKRRIEEELSLRRAASNADTGDFERRVAEARQHGLARAIGKAPSQRHQVTVNAFSAPVFDAQGRMVMALSTTCQADRLRSDWYGEVPCALLGAARRLSARMGHTTSPVAAVQAIKTE</sequence>
<reference evidence="5" key="2">
    <citation type="submission" date="2014-11" db="EMBL/GenBank/DDBJ databases">
        <title>Draft genome sequence of Hydrogenophaga intermedia S1.</title>
        <authorList>
            <person name="Gan H.M."/>
            <person name="Chew T.H."/>
            <person name="Stolz A."/>
        </authorList>
    </citation>
    <scope>NUCLEOTIDE SEQUENCE [LARGE SCALE GENOMIC DNA]</scope>
    <source>
        <strain evidence="5">S1</strain>
    </source>
</reference>
<dbReference type="PANTHER" id="PTHR30466">
    <property type="entry name" value="FLAVIN REDUCTASE"/>
    <property type="match status" value="1"/>
</dbReference>
<dbReference type="Proteomes" id="UP000028878">
    <property type="component" value="Unassembled WGS sequence"/>
</dbReference>